<proteinExistence type="predicted"/>
<accession>U3AWS0</accession>
<evidence type="ECO:0000313" key="1">
    <source>
        <dbReference type="EMBL" id="GAD78190.1"/>
    </source>
</evidence>
<sequence length="671" mass="73679">KQWLATKTPVQVELEFDLVSGSADSLAADPIHVLVEKSMDTDKPTSEWVVLDNQKVDVVDGHYRVTGEIYPQQGWSSEAFFTLTLGYKLTDNDTPIPFIDPDNKTKMIGQGAYLDASPMRIVDSANPESECVLTQTQSQECDLIANGHNVRLTGVNVWQDADNEQTISVGNTNQTLKGGHVTADVPFEIETTGQKTFNWNQFATVVTYNTDTSQIVLKDSDPLNDVNYNNAYINGAVIKVSNKGRQTAQRQASDTGIRLTLETLDQSPISGLESVTWSARYPLIEMIKADFPDLPSYIEQGLKPIEELINSQILARAVEFSDDGQFYLDIASVNDGIEAIGGLFESYLPRFANIVLPLDLTANYRVNGEDKLKTKRFNVAVGDRGKRIINFTNNGTPRCLTKTGGQFKFQDCDTSQAVNDNTDVNTLFKFVPAAQGTTAHPTNVFQVRPVADDTQCLTVNDYNVTINRCDIDYGVSQLFSFQAQSDLHLEESIITSTNKTEMAIASIANGRVFDVSGGGAGGSVAGDLIVFPKNGDKGSKNQYMYVSRNAVNMQKPRKVPVDLTVHCSARSGYTSQTYNSLSLTASNHSEYDAYVLVSRLGRSVLVRAGESKQIDEHTVHNESLYYSQQYSFPAIVSNGLNLLPSMGCRALGPNQNVNFDQSGSYNAPTSH</sequence>
<reference evidence="1 2" key="1">
    <citation type="submission" date="2013-09" db="EMBL/GenBank/DDBJ databases">
        <title>Whole genome shotgun sequence of Vibrio azureus NBRC 104587.</title>
        <authorList>
            <person name="Isaki S."/>
            <person name="Hosoyama A."/>
            <person name="Numata M."/>
            <person name="Hashimoto M."/>
            <person name="Hosoyama Y."/>
            <person name="Tsuchikane K."/>
            <person name="Noguchi M."/>
            <person name="Hirakata S."/>
            <person name="Ichikawa N."/>
            <person name="Ohji S."/>
            <person name="Yamazoe A."/>
            <person name="Fujita N."/>
        </authorList>
    </citation>
    <scope>NUCLEOTIDE SEQUENCE [LARGE SCALE GENOMIC DNA]</scope>
    <source>
        <strain evidence="1 2">NBRC 104587</strain>
    </source>
</reference>
<feature type="non-terminal residue" evidence="1">
    <location>
        <position position="1"/>
    </location>
</feature>
<protein>
    <submittedName>
        <fullName evidence="1">Uncharacterized protein</fullName>
    </submittedName>
</protein>
<name>U3AWS0_9VIBR</name>
<dbReference type="PROSITE" id="PS50231">
    <property type="entry name" value="RICIN_B_LECTIN"/>
    <property type="match status" value="1"/>
</dbReference>
<comment type="caution">
    <text evidence="1">The sequence shown here is derived from an EMBL/GenBank/DDBJ whole genome shotgun (WGS) entry which is preliminary data.</text>
</comment>
<gene>
    <name evidence="1" type="ORF">VAZ01S_143_00010</name>
</gene>
<dbReference type="SUPFAM" id="SSF50370">
    <property type="entry name" value="Ricin B-like lectins"/>
    <property type="match status" value="1"/>
</dbReference>
<dbReference type="RefSeq" id="WP_021711917.1">
    <property type="nucleotide sequence ID" value="NZ_BATL01000143.1"/>
</dbReference>
<dbReference type="AlphaFoldDB" id="U3AWS0"/>
<dbReference type="EMBL" id="BATL01000143">
    <property type="protein sequence ID" value="GAD78190.1"/>
    <property type="molecule type" value="Genomic_DNA"/>
</dbReference>
<dbReference type="Proteomes" id="UP000016567">
    <property type="component" value="Unassembled WGS sequence"/>
</dbReference>
<evidence type="ECO:0000313" key="2">
    <source>
        <dbReference type="Proteomes" id="UP000016567"/>
    </source>
</evidence>
<organism evidence="1 2">
    <name type="scientific">Vibrio azureus NBRC 104587</name>
    <dbReference type="NCBI Taxonomy" id="1219077"/>
    <lineage>
        <taxon>Bacteria</taxon>
        <taxon>Pseudomonadati</taxon>
        <taxon>Pseudomonadota</taxon>
        <taxon>Gammaproteobacteria</taxon>
        <taxon>Vibrionales</taxon>
        <taxon>Vibrionaceae</taxon>
        <taxon>Vibrio</taxon>
    </lineage>
</organism>
<dbReference type="InterPro" id="IPR035992">
    <property type="entry name" value="Ricin_B-like_lectins"/>
</dbReference>
<keyword evidence="2" id="KW-1185">Reference proteome</keyword>